<keyword evidence="14" id="KW-0492">Microsome</keyword>
<dbReference type="FunFam" id="3.30.160.60:FF:000624">
    <property type="entry name" value="zinc finger protein 697"/>
    <property type="match status" value="1"/>
</dbReference>
<evidence type="ECO:0000256" key="19">
    <source>
        <dbReference type="PIRSR" id="PIRSR602401-1"/>
    </source>
</evidence>
<dbReference type="FunFam" id="3.30.160.60:FF:000690">
    <property type="entry name" value="Zinc finger protein 354C"/>
    <property type="match status" value="1"/>
</dbReference>
<dbReference type="Proteomes" id="UP000000673">
    <property type="component" value="Unassembled WGS sequence"/>
</dbReference>
<evidence type="ECO:0000256" key="11">
    <source>
        <dbReference type="ARBA" id="ARBA00022824"/>
    </source>
</evidence>
<dbReference type="Gene3D" id="1.10.630.10">
    <property type="entry name" value="Cytochrome P450"/>
    <property type="match status" value="1"/>
</dbReference>
<proteinExistence type="inferred from homology"/>
<evidence type="ECO:0000256" key="16">
    <source>
        <dbReference type="ARBA" id="ARBA00023004"/>
    </source>
</evidence>
<dbReference type="Gene3D" id="3.30.160.60">
    <property type="entry name" value="Classic Zinc Finger"/>
    <property type="match status" value="6"/>
</dbReference>
<keyword evidence="9" id="KW-0677">Repeat</keyword>
<evidence type="ECO:0000313" key="25">
    <source>
        <dbReference type="Proteomes" id="UP000000673"/>
    </source>
</evidence>
<dbReference type="GO" id="GO:0005506">
    <property type="term" value="F:iron ion binding"/>
    <property type="evidence" value="ECO:0007669"/>
    <property type="project" value="InterPro"/>
</dbReference>
<feature type="domain" description="C2H2-type" evidence="22">
    <location>
        <begin position="833"/>
        <end position="855"/>
    </location>
</feature>
<evidence type="ECO:0000256" key="4">
    <source>
        <dbReference type="ARBA" id="ARBA00004406"/>
    </source>
</evidence>
<dbReference type="PRINTS" id="PR00463">
    <property type="entry name" value="EP450I"/>
</dbReference>
<evidence type="ECO:0000256" key="6">
    <source>
        <dbReference type="ARBA" id="ARBA00022499"/>
    </source>
</evidence>
<reference evidence="24" key="4">
    <citation type="submission" date="2015-06" db="UniProtKB">
        <authorList>
            <consortium name="EnsemblMetazoa"/>
        </authorList>
    </citation>
    <scope>IDENTIFICATION</scope>
</reference>
<dbReference type="GO" id="GO:0006355">
    <property type="term" value="P:regulation of DNA-templated transcription"/>
    <property type="evidence" value="ECO:0007669"/>
    <property type="project" value="UniProtKB-ARBA"/>
</dbReference>
<evidence type="ECO:0000256" key="3">
    <source>
        <dbReference type="ARBA" id="ARBA00004174"/>
    </source>
</evidence>
<dbReference type="Pfam" id="PF00067">
    <property type="entry name" value="p450"/>
    <property type="match status" value="1"/>
</dbReference>
<feature type="domain" description="C2H2-type" evidence="22">
    <location>
        <begin position="889"/>
        <end position="916"/>
    </location>
</feature>
<dbReference type="VEuPathDB" id="VectorBase:ADAR2_008548"/>
<feature type="region of interest" description="Disordered" evidence="21">
    <location>
        <begin position="657"/>
        <end position="778"/>
    </location>
</feature>
<evidence type="ECO:0000256" key="12">
    <source>
        <dbReference type="ARBA" id="ARBA00022833"/>
    </source>
</evidence>
<dbReference type="EMBL" id="ADMH02000773">
    <property type="protein sequence ID" value="ETN65093.1"/>
    <property type="molecule type" value="Genomic_DNA"/>
</dbReference>
<feature type="compositionally biased region" description="Low complexity" evidence="21">
    <location>
        <begin position="677"/>
        <end position="692"/>
    </location>
</feature>
<evidence type="ECO:0000256" key="1">
    <source>
        <dbReference type="ARBA" id="ARBA00001971"/>
    </source>
</evidence>
<accession>W5JP49</accession>
<feature type="domain" description="C2H2-type" evidence="22">
    <location>
        <begin position="805"/>
        <end position="832"/>
    </location>
</feature>
<reference evidence="23" key="2">
    <citation type="submission" date="2010-05" db="EMBL/GenBank/DDBJ databases">
        <authorList>
            <person name="Almeida L.G."/>
            <person name="Nicolas M.F."/>
            <person name="Souza R.C."/>
            <person name="Vasconcelos A.T.R."/>
        </authorList>
    </citation>
    <scope>NUCLEOTIDE SEQUENCE</scope>
</reference>
<sequence>MWYIAVVVVVLLIVILYCFWDIRKPKHFPPGPPWYPLIGCGLVLLKMARALKFYHLMWMALCHRYGHIVGVRFGPDRIVIVSGREAIRAMYAKEQFNGRPDGFFFRMRSFGQRLGVALTDGPDWEVQRKFAVRTMKQLGMGRTEFVRVIEREVHELIENFRTRAAAGETFTMSSSLDIAVLNVVWVLMAGQRYELDNVRLKWLAESIHRTFHVIDVSGGTLNRFPWLRFVCPESSGYGPMLRLLKPLWGFLEETIESIRRNPHSPDRRDSLISTFLVEMARKEHHSSFTDAQLVSLCLDLFQAGIETISSVLGFALLYLLHHPEVMHKVQHELDSVVGAERLPMAEDRSRLPYTEAVILEVERIATIVPVGLVHRAMDDVELCGYHIPKDSIILPLLYSIQMDKEYWIDPEVFRPERFLTPAGDRVVQHDMFIPFGAGRRRCLGEALAKPAVFLFLTGILHRFTIESPDDQLPSVEGMDGITLAPVPFQIRLKERSKAQKSAAEPRESRNHRKPLEQAPSNSIGGILTGEDDPFVKKENHCKICETTEGPMESIFCDPDNTELLDKIYRSTRVELTPVCGLISPICAPCHQRIDEFDVNAPPKVVEFLIKTEEEPEPLEYDPLNLPDPVAVDSEPTVDALALDDGFPFYSTVQIKTARSTRKGRSLRPRTRRKRKPSTSSEPSASGASSESENVADSPPREEQDKRNSKVANESPLEEYLESEAASGDPSDGESFPANSSSDSQQEQDEDGKAKRLKTRSRISSPRGGRRKLGKKPTVPGQCEVCGKTVTYMREHMRMHRIEQQHPCPYCDRTFVQANNLKYHIRKHLGQKPYACQQCDKTFYCEAHLKSHMRVHGPQGLFQCSLCPKSFNQECNLKKHLRVHTGEKPYGCETCGKRFNSTSNLRNHTRLHADERPLTCTHCLKSFVDVQHLQRHIRVHTGERPYICHVCTNAFYCQFGLMEHLKTHIEKKTLQLEAGITSGVK</sequence>
<reference evidence="23" key="3">
    <citation type="journal article" date="2013" name="Nucleic Acids Res.">
        <title>The genome of Anopheles darlingi, the main neotropical malaria vector.</title>
        <authorList>
            <person name="Marinotti O."/>
            <person name="Cerqueira G.C."/>
            <person name="de Almeida L.G."/>
            <person name="Ferro M.I."/>
            <person name="Loreto E.L."/>
            <person name="Zaha A."/>
            <person name="Teixeira S.M."/>
            <person name="Wespiser A.R."/>
            <person name="Almeida E Silva A."/>
            <person name="Schlindwein A.D."/>
            <person name="Pacheco A.C."/>
            <person name="Silva A.L."/>
            <person name="Graveley B.R."/>
            <person name="Walenz B.P."/>
            <person name="Lima Bde A."/>
            <person name="Ribeiro C.A."/>
            <person name="Nunes-Silva C.G."/>
            <person name="de Carvalho C.R."/>
            <person name="Soares C.M."/>
            <person name="de Menezes C.B."/>
            <person name="Matiolli C."/>
            <person name="Caffrey D."/>
            <person name="Araujo D.A."/>
            <person name="de Oliveira D.M."/>
            <person name="Golenbock D."/>
            <person name="Grisard E.C."/>
            <person name="Fantinatti-Garboggini F."/>
            <person name="de Carvalho F.M."/>
            <person name="Barcellos F.G."/>
            <person name="Prosdocimi F."/>
            <person name="May G."/>
            <person name="Azevedo Junior G.M."/>
            <person name="Guimaraes G.M."/>
            <person name="Goldman G.H."/>
            <person name="Padilha I.Q."/>
            <person name="Batista Jda S."/>
            <person name="Ferro J.A."/>
            <person name="Ribeiro J.M."/>
            <person name="Fietto J.L."/>
            <person name="Dabbas K.M."/>
            <person name="Cerdeira L."/>
            <person name="Agnez-Lima L.F."/>
            <person name="Brocchi M."/>
            <person name="de Carvalho M.O."/>
            <person name="Teixeira Mde M."/>
            <person name="Diniz Maia Mde M."/>
            <person name="Goldman M.H."/>
            <person name="Cruz Schneider M.P."/>
            <person name="Felipe M.S."/>
            <person name="Hungria M."/>
            <person name="Nicolas M.F."/>
            <person name="Pereira M."/>
            <person name="Montes M.A."/>
            <person name="Cantao M.E."/>
            <person name="Vincentz M."/>
            <person name="Rafael M.S."/>
            <person name="Silverman N."/>
            <person name="Stoco P.H."/>
            <person name="Souza R.C."/>
            <person name="Vicentini R."/>
            <person name="Gazzinelli R.T."/>
            <person name="Neves Rde O."/>
            <person name="Silva R."/>
            <person name="Astolfi-Filho S."/>
            <person name="Maciel T.E."/>
            <person name="Urmenyi T.P."/>
            <person name="Tadei W.P."/>
            <person name="Camargo E.P."/>
            <person name="de Vasconcelos A.T."/>
        </authorList>
    </citation>
    <scope>NUCLEOTIDE SEQUENCE</scope>
</reference>
<keyword evidence="17" id="KW-0503">Monooxygenase</keyword>
<dbReference type="FunFam" id="3.30.160.60:FF:002343">
    <property type="entry name" value="Zinc finger protein 33A"/>
    <property type="match status" value="1"/>
</dbReference>
<dbReference type="VEuPathDB" id="VectorBase:ADAC003148"/>
<feature type="domain" description="C2H2-type" evidence="22">
    <location>
        <begin position="945"/>
        <end position="972"/>
    </location>
</feature>
<evidence type="ECO:0000256" key="5">
    <source>
        <dbReference type="ARBA" id="ARBA00010617"/>
    </source>
</evidence>
<dbReference type="eggNOG" id="KOG1721">
    <property type="taxonomic scope" value="Eukaryota"/>
</dbReference>
<evidence type="ECO:0000256" key="18">
    <source>
        <dbReference type="ARBA" id="ARBA00023136"/>
    </source>
</evidence>
<dbReference type="PROSITE" id="PS00028">
    <property type="entry name" value="ZINC_FINGER_C2H2_1"/>
    <property type="match status" value="6"/>
</dbReference>
<feature type="region of interest" description="Disordered" evidence="21">
    <location>
        <begin position="495"/>
        <end position="531"/>
    </location>
</feature>
<dbReference type="CDD" id="cd20651">
    <property type="entry name" value="CYP15A1-like"/>
    <property type="match status" value="1"/>
</dbReference>
<comment type="cofactor">
    <cofactor evidence="1 19">
        <name>heme</name>
        <dbReference type="ChEBI" id="CHEBI:30413"/>
    </cofactor>
</comment>
<dbReference type="InterPro" id="IPR002401">
    <property type="entry name" value="Cyt_P450_E_grp-I"/>
</dbReference>
<dbReference type="AlphaFoldDB" id="W5JP49"/>
<dbReference type="GO" id="GO:0040029">
    <property type="term" value="P:epigenetic regulation of gene expression"/>
    <property type="evidence" value="ECO:0007669"/>
    <property type="project" value="UniProtKB-ARBA"/>
</dbReference>
<dbReference type="PANTHER" id="PTHR24300:SF376">
    <property type="entry name" value="CYTOCHROME P450 15A1"/>
    <property type="match status" value="1"/>
</dbReference>
<dbReference type="FunFam" id="3.30.160.60:FF:003779">
    <property type="entry name" value="Fruitless"/>
    <property type="match status" value="1"/>
</dbReference>
<dbReference type="GO" id="GO:0020037">
    <property type="term" value="F:heme binding"/>
    <property type="evidence" value="ECO:0007669"/>
    <property type="project" value="InterPro"/>
</dbReference>
<dbReference type="InterPro" id="IPR017972">
    <property type="entry name" value="Cyt_P450_CS"/>
</dbReference>
<keyword evidence="8 19" id="KW-0479">Metal-binding</keyword>
<evidence type="ECO:0000256" key="2">
    <source>
        <dbReference type="ARBA" id="ARBA00003690"/>
    </source>
</evidence>
<dbReference type="PROSITE" id="PS50157">
    <property type="entry name" value="ZINC_FINGER_C2H2_2"/>
    <property type="match status" value="6"/>
</dbReference>
<evidence type="ECO:0000259" key="22">
    <source>
        <dbReference type="PROSITE" id="PS50157"/>
    </source>
</evidence>
<dbReference type="GO" id="GO:0006082">
    <property type="term" value="P:organic acid metabolic process"/>
    <property type="evidence" value="ECO:0007669"/>
    <property type="project" value="TreeGrafter"/>
</dbReference>
<dbReference type="GO" id="GO:0000785">
    <property type="term" value="C:chromatin"/>
    <property type="evidence" value="ECO:0007669"/>
    <property type="project" value="UniProtKB-ARBA"/>
</dbReference>
<evidence type="ECO:0000256" key="21">
    <source>
        <dbReference type="SAM" id="MobiDB-lite"/>
    </source>
</evidence>
<comment type="function">
    <text evidence="2">May be involved in the metabolism of insect hormones and in the breakdown of synthetic insecticides.</text>
</comment>
<dbReference type="GO" id="GO:0006805">
    <property type="term" value="P:xenobiotic metabolic process"/>
    <property type="evidence" value="ECO:0007669"/>
    <property type="project" value="TreeGrafter"/>
</dbReference>
<dbReference type="VEuPathDB" id="VectorBase:ADAR2_009735"/>
<keyword evidence="13" id="KW-0832">Ubl conjugation</keyword>
<protein>
    <recommendedName>
        <fullName evidence="22">C2H2-type domain-containing protein</fullName>
    </recommendedName>
</protein>
<keyword evidence="7 19" id="KW-0349">Heme</keyword>
<organism evidence="23">
    <name type="scientific">Anopheles darlingi</name>
    <name type="common">Mosquito</name>
    <dbReference type="NCBI Taxonomy" id="43151"/>
    <lineage>
        <taxon>Eukaryota</taxon>
        <taxon>Metazoa</taxon>
        <taxon>Ecdysozoa</taxon>
        <taxon>Arthropoda</taxon>
        <taxon>Hexapoda</taxon>
        <taxon>Insecta</taxon>
        <taxon>Pterygota</taxon>
        <taxon>Neoptera</taxon>
        <taxon>Endopterygota</taxon>
        <taxon>Diptera</taxon>
        <taxon>Nematocera</taxon>
        <taxon>Culicoidea</taxon>
        <taxon>Culicidae</taxon>
        <taxon>Anophelinae</taxon>
        <taxon>Anopheles</taxon>
    </lineage>
</organism>
<dbReference type="STRING" id="43151.W5JP49"/>
<keyword evidence="15" id="KW-0560">Oxidoreductase</keyword>
<evidence type="ECO:0000256" key="9">
    <source>
        <dbReference type="ARBA" id="ARBA00022737"/>
    </source>
</evidence>
<keyword evidence="10 20" id="KW-0863">Zinc-finger</keyword>
<dbReference type="GO" id="GO:0008270">
    <property type="term" value="F:zinc ion binding"/>
    <property type="evidence" value="ECO:0007669"/>
    <property type="project" value="UniProtKB-KW"/>
</dbReference>
<dbReference type="SUPFAM" id="SSF48264">
    <property type="entry name" value="Cytochrome P450"/>
    <property type="match status" value="1"/>
</dbReference>
<evidence type="ECO:0000256" key="20">
    <source>
        <dbReference type="PROSITE-ProRule" id="PRU00042"/>
    </source>
</evidence>
<dbReference type="eggNOG" id="KOG0156">
    <property type="taxonomic scope" value="Eukaryota"/>
</dbReference>
<evidence type="ECO:0000313" key="23">
    <source>
        <dbReference type="EMBL" id="ETN65093.1"/>
    </source>
</evidence>
<comment type="similarity">
    <text evidence="5">Belongs to the cytochrome P450 family.</text>
</comment>
<feature type="binding site" description="axial binding residue" evidence="19">
    <location>
        <position position="442"/>
    </location>
    <ligand>
        <name>heme</name>
        <dbReference type="ChEBI" id="CHEBI:30413"/>
    </ligand>
    <ligandPart>
        <name>Fe</name>
        <dbReference type="ChEBI" id="CHEBI:18248"/>
    </ligandPart>
</feature>
<dbReference type="GO" id="GO:0003682">
    <property type="term" value="F:chromatin binding"/>
    <property type="evidence" value="ECO:0007669"/>
    <property type="project" value="UniProtKB-ARBA"/>
</dbReference>
<evidence type="ECO:0000256" key="7">
    <source>
        <dbReference type="ARBA" id="ARBA00022617"/>
    </source>
</evidence>
<dbReference type="GO" id="GO:0005789">
    <property type="term" value="C:endoplasmic reticulum membrane"/>
    <property type="evidence" value="ECO:0007669"/>
    <property type="project" value="UniProtKB-SubCell"/>
</dbReference>
<dbReference type="SMART" id="SM00355">
    <property type="entry name" value="ZnF_C2H2"/>
    <property type="match status" value="7"/>
</dbReference>
<dbReference type="SUPFAM" id="SSF57667">
    <property type="entry name" value="beta-beta-alpha zinc fingers"/>
    <property type="match status" value="4"/>
</dbReference>
<keyword evidence="12" id="KW-0862">Zinc</keyword>
<keyword evidence="11" id="KW-0256">Endoplasmic reticulum</keyword>
<dbReference type="GO" id="GO:0008395">
    <property type="term" value="F:steroid hydroxylase activity"/>
    <property type="evidence" value="ECO:0007669"/>
    <property type="project" value="TreeGrafter"/>
</dbReference>
<keyword evidence="25" id="KW-1185">Reference proteome</keyword>
<evidence type="ECO:0000256" key="13">
    <source>
        <dbReference type="ARBA" id="ARBA00022843"/>
    </source>
</evidence>
<dbReference type="InterPro" id="IPR036236">
    <property type="entry name" value="Znf_C2H2_sf"/>
</dbReference>
<dbReference type="Pfam" id="PF00096">
    <property type="entry name" value="zf-C2H2"/>
    <property type="match status" value="4"/>
</dbReference>
<dbReference type="FunFam" id="1.10.630.10:FF:000238">
    <property type="entry name" value="Cytochrome P450 2A6"/>
    <property type="match status" value="1"/>
</dbReference>
<dbReference type="PRINTS" id="PR00385">
    <property type="entry name" value="P450"/>
</dbReference>
<evidence type="ECO:0000256" key="10">
    <source>
        <dbReference type="ARBA" id="ARBA00022771"/>
    </source>
</evidence>
<name>W5JP49_ANODA</name>
<dbReference type="InterPro" id="IPR001128">
    <property type="entry name" value="Cyt_P450"/>
</dbReference>
<evidence type="ECO:0000256" key="8">
    <source>
        <dbReference type="ARBA" id="ARBA00022723"/>
    </source>
</evidence>
<dbReference type="PANTHER" id="PTHR24300">
    <property type="entry name" value="CYTOCHROME P450 508A4-RELATED"/>
    <property type="match status" value="1"/>
</dbReference>
<dbReference type="GO" id="GO:0043565">
    <property type="term" value="F:sequence-specific DNA binding"/>
    <property type="evidence" value="ECO:0007669"/>
    <property type="project" value="UniProtKB-ARBA"/>
</dbReference>
<evidence type="ECO:0000256" key="14">
    <source>
        <dbReference type="ARBA" id="ARBA00022848"/>
    </source>
</evidence>
<feature type="compositionally biased region" description="Basic residues" evidence="21">
    <location>
        <begin position="658"/>
        <end position="676"/>
    </location>
</feature>
<dbReference type="GO" id="GO:0016712">
    <property type="term" value="F:oxidoreductase activity, acting on paired donors, with incorporation or reduction of molecular oxygen, reduced flavin or flavoprotein as one donor, and incorporation of one atom of oxygen"/>
    <property type="evidence" value="ECO:0007669"/>
    <property type="project" value="TreeGrafter"/>
</dbReference>
<feature type="domain" description="C2H2-type" evidence="22">
    <location>
        <begin position="861"/>
        <end position="888"/>
    </location>
</feature>
<keyword evidence="18" id="KW-0472">Membrane</keyword>
<dbReference type="PROSITE" id="PS00086">
    <property type="entry name" value="CYTOCHROME_P450"/>
    <property type="match status" value="1"/>
</dbReference>
<feature type="compositionally biased region" description="Basic and acidic residues" evidence="21">
    <location>
        <begin position="495"/>
        <end position="508"/>
    </location>
</feature>
<reference evidence="23 25" key="1">
    <citation type="journal article" date="2010" name="BMC Genomics">
        <title>Combination of measures distinguishes pre-miRNAs from other stem-loops in the genome of the newly sequenced Anopheles darlingi.</title>
        <authorList>
            <person name="Mendes N.D."/>
            <person name="Freitas A.T."/>
            <person name="Vasconcelos A.T."/>
            <person name="Sagot M.F."/>
        </authorList>
    </citation>
    <scope>NUCLEOTIDE SEQUENCE</scope>
</reference>
<evidence type="ECO:0000256" key="17">
    <source>
        <dbReference type="ARBA" id="ARBA00023033"/>
    </source>
</evidence>
<keyword evidence="6" id="KW-1017">Isopeptide bond</keyword>
<feature type="compositionally biased region" description="Basic and acidic residues" evidence="21">
    <location>
        <begin position="698"/>
        <end position="707"/>
    </location>
</feature>
<dbReference type="InterPro" id="IPR036396">
    <property type="entry name" value="Cyt_P450_sf"/>
</dbReference>
<dbReference type="InterPro" id="IPR013087">
    <property type="entry name" value="Znf_C2H2_type"/>
</dbReference>
<dbReference type="FunFam" id="3.30.160.60:FF:001843">
    <property type="entry name" value="Zinc finger 30C"/>
    <property type="match status" value="1"/>
</dbReference>
<feature type="domain" description="C2H2-type" evidence="22">
    <location>
        <begin position="917"/>
        <end position="944"/>
    </location>
</feature>
<keyword evidence="16 19" id="KW-0408">Iron</keyword>
<dbReference type="InterPro" id="IPR050182">
    <property type="entry name" value="Cytochrome_P450_fam2"/>
</dbReference>
<gene>
    <name evidence="23" type="ORF">AND_003148</name>
</gene>
<dbReference type="EnsemblMetazoa" id="ADAC003148-RA">
    <property type="protein sequence ID" value="ADAC003148-PA"/>
    <property type="gene ID" value="ADAC003148"/>
</dbReference>
<evidence type="ECO:0000313" key="24">
    <source>
        <dbReference type="EnsemblMetazoa" id="ADAC003148-PA"/>
    </source>
</evidence>
<comment type="subcellular location">
    <subcellularLocation>
        <location evidence="4">Endoplasmic reticulum membrane</location>
        <topology evidence="4">Peripheral membrane protein</topology>
    </subcellularLocation>
    <subcellularLocation>
        <location evidence="3">Microsome membrane</location>
        <topology evidence="3">Peripheral membrane protein</topology>
    </subcellularLocation>
</comment>
<evidence type="ECO:0000256" key="15">
    <source>
        <dbReference type="ARBA" id="ARBA00023002"/>
    </source>
</evidence>
<dbReference type="HOGENOM" id="CLU_302899_0_0_1"/>